<dbReference type="EMBL" id="JBHSFE010000010">
    <property type="protein sequence ID" value="MFC4608677.1"/>
    <property type="molecule type" value="Genomic_DNA"/>
</dbReference>
<evidence type="ECO:0000313" key="3">
    <source>
        <dbReference type="Proteomes" id="UP001595993"/>
    </source>
</evidence>
<comment type="caution">
    <text evidence="2">The sequence shown here is derived from an EMBL/GenBank/DDBJ whole genome shotgun (WGS) entry which is preliminary data.</text>
</comment>
<evidence type="ECO:0000313" key="2">
    <source>
        <dbReference type="EMBL" id="MFC4608677.1"/>
    </source>
</evidence>
<keyword evidence="3" id="KW-1185">Reference proteome</keyword>
<dbReference type="RefSeq" id="WP_381194448.1">
    <property type="nucleotide sequence ID" value="NZ_JBHSFE010000010.1"/>
</dbReference>
<feature type="region of interest" description="Disordered" evidence="1">
    <location>
        <begin position="1"/>
        <end position="25"/>
    </location>
</feature>
<dbReference type="Proteomes" id="UP001595993">
    <property type="component" value="Unassembled WGS sequence"/>
</dbReference>
<accession>A0ABV9G6X3</accession>
<gene>
    <name evidence="2" type="ORF">ACFO9E_12715</name>
</gene>
<sequence length="64" mass="6983">MRTLTTMTPPVHLPEPTPEPTPMPGCGVCTALVKQREAARQRHDLSAVSDANVELRNHTHGGDR</sequence>
<protein>
    <submittedName>
        <fullName evidence="2">Uncharacterized protein</fullName>
    </submittedName>
</protein>
<feature type="compositionally biased region" description="Basic and acidic residues" evidence="1">
    <location>
        <begin position="53"/>
        <end position="64"/>
    </location>
</feature>
<evidence type="ECO:0000256" key="1">
    <source>
        <dbReference type="SAM" id="MobiDB-lite"/>
    </source>
</evidence>
<proteinExistence type="predicted"/>
<feature type="region of interest" description="Disordered" evidence="1">
    <location>
        <begin position="40"/>
        <end position="64"/>
    </location>
</feature>
<reference evidence="3" key="1">
    <citation type="journal article" date="2019" name="Int. J. Syst. Evol. Microbiol.">
        <title>The Global Catalogue of Microorganisms (GCM) 10K type strain sequencing project: providing services to taxonomists for standard genome sequencing and annotation.</title>
        <authorList>
            <consortium name="The Broad Institute Genomics Platform"/>
            <consortium name="The Broad Institute Genome Sequencing Center for Infectious Disease"/>
            <person name="Wu L."/>
            <person name="Ma J."/>
        </authorList>
    </citation>
    <scope>NUCLEOTIDE SEQUENCE [LARGE SCALE GENOMIC DNA]</scope>
    <source>
        <strain evidence="3">CGMCC 4.7139</strain>
    </source>
</reference>
<organism evidence="2 3">
    <name type="scientific">Streptomyces maoxianensis</name>
    <dbReference type="NCBI Taxonomy" id="1459942"/>
    <lineage>
        <taxon>Bacteria</taxon>
        <taxon>Bacillati</taxon>
        <taxon>Actinomycetota</taxon>
        <taxon>Actinomycetes</taxon>
        <taxon>Kitasatosporales</taxon>
        <taxon>Streptomycetaceae</taxon>
        <taxon>Streptomyces</taxon>
    </lineage>
</organism>
<name>A0ABV9G6X3_9ACTN</name>
<feature type="compositionally biased region" description="Pro residues" evidence="1">
    <location>
        <begin position="11"/>
        <end position="23"/>
    </location>
</feature>